<dbReference type="WBParaSite" id="PSU_v2.g10380.t1">
    <property type="protein sequence ID" value="PSU_v2.g10380.t1"/>
    <property type="gene ID" value="PSU_v2.g10380"/>
</dbReference>
<dbReference type="AlphaFoldDB" id="A0A914XTT3"/>
<evidence type="ECO:0000313" key="3">
    <source>
        <dbReference type="WBParaSite" id="PSU_v2.g10380.t1"/>
    </source>
</evidence>
<dbReference type="SUPFAM" id="SSF56436">
    <property type="entry name" value="C-type lectin-like"/>
    <property type="match status" value="1"/>
</dbReference>
<sequence>MIFIADLIHQEIPPKTDDERDVDCAYYQSWIGLYALTHNANWYWSDNTPFDYTGWSPNEPNNQGENCVFLMLHSGCHGEQINLWNNIICNLHEQNFVCKKQQTVDF</sequence>
<feature type="domain" description="C-type lectin" evidence="1">
    <location>
        <begin position="30"/>
        <end position="90"/>
    </location>
</feature>
<dbReference type="PANTHER" id="PTHR22803">
    <property type="entry name" value="MANNOSE, PHOSPHOLIPASE, LECTIN RECEPTOR RELATED"/>
    <property type="match status" value="1"/>
</dbReference>
<dbReference type="InterPro" id="IPR001304">
    <property type="entry name" value="C-type_lectin-like"/>
</dbReference>
<dbReference type="PROSITE" id="PS50041">
    <property type="entry name" value="C_TYPE_LECTIN_2"/>
    <property type="match status" value="1"/>
</dbReference>
<dbReference type="Pfam" id="PF00059">
    <property type="entry name" value="Lectin_C"/>
    <property type="match status" value="1"/>
</dbReference>
<dbReference type="Proteomes" id="UP000887577">
    <property type="component" value="Unplaced"/>
</dbReference>
<proteinExistence type="predicted"/>
<accession>A0A914XTT3</accession>
<keyword evidence="2" id="KW-1185">Reference proteome</keyword>
<reference evidence="3" key="1">
    <citation type="submission" date="2022-11" db="UniProtKB">
        <authorList>
            <consortium name="WormBaseParasite"/>
        </authorList>
    </citation>
    <scope>IDENTIFICATION</scope>
</reference>
<dbReference type="InterPro" id="IPR016187">
    <property type="entry name" value="CTDL_fold"/>
</dbReference>
<dbReference type="InterPro" id="IPR016186">
    <property type="entry name" value="C-type_lectin-like/link_sf"/>
</dbReference>
<evidence type="ECO:0000259" key="1">
    <source>
        <dbReference type="PROSITE" id="PS50041"/>
    </source>
</evidence>
<evidence type="ECO:0000313" key="2">
    <source>
        <dbReference type="Proteomes" id="UP000887577"/>
    </source>
</evidence>
<dbReference type="InterPro" id="IPR050111">
    <property type="entry name" value="C-type_lectin/snaclec_domain"/>
</dbReference>
<dbReference type="Gene3D" id="3.10.100.10">
    <property type="entry name" value="Mannose-Binding Protein A, subunit A"/>
    <property type="match status" value="1"/>
</dbReference>
<organism evidence="2 3">
    <name type="scientific">Panagrolaimus superbus</name>
    <dbReference type="NCBI Taxonomy" id="310955"/>
    <lineage>
        <taxon>Eukaryota</taxon>
        <taxon>Metazoa</taxon>
        <taxon>Ecdysozoa</taxon>
        <taxon>Nematoda</taxon>
        <taxon>Chromadorea</taxon>
        <taxon>Rhabditida</taxon>
        <taxon>Tylenchina</taxon>
        <taxon>Panagrolaimomorpha</taxon>
        <taxon>Panagrolaimoidea</taxon>
        <taxon>Panagrolaimidae</taxon>
        <taxon>Panagrolaimus</taxon>
    </lineage>
</organism>
<protein>
    <submittedName>
        <fullName evidence="3">C-type lectin domain-containing protein</fullName>
    </submittedName>
</protein>
<name>A0A914XTT3_9BILA</name>